<dbReference type="AlphaFoldDB" id="A0A368XDD9"/>
<feature type="chain" id="PRO_5016934627" evidence="1">
    <location>
        <begin position="24"/>
        <end position="331"/>
    </location>
</feature>
<evidence type="ECO:0000313" key="3">
    <source>
        <dbReference type="Proteomes" id="UP000253647"/>
    </source>
</evidence>
<sequence length="331" mass="35967">MFSRLFGAVVTLLMIASAPHTVAEVCEDAEILGTSLITNVCWDCMFPLKIAGVTLAAGDRSNPPESTSQALCSCTRNGIPEPGVVMSMWEPARLVEFPRQAGCSPTLGGVQLGADPQFIGGKKQGAIETSYYHYHYFSFPLFVIMELFSPSSCHDGYLDIDLMYLSEIDPTWNNSELAFFLTPEAAMVSNPIAGAACPADAVAATAGWPLDSLWWCAGSWGSMYPLSGVKFGSHGVIRSSSLFNARVLASLHRKGFARKTMGNGALCEPKIEPMIPKSQYKFSLMYPRAETDRAHVLGESVVRWGLGRTIPGVSTTPVYLNWRLNDCCNTL</sequence>
<dbReference type="Pfam" id="PF06834">
    <property type="entry name" value="TraU"/>
    <property type="match status" value="1"/>
</dbReference>
<gene>
    <name evidence="2" type="ORF">DET61_11695</name>
</gene>
<comment type="caution">
    <text evidence="2">The sequence shown here is derived from an EMBL/GenBank/DDBJ whole genome shotgun (WGS) entry which is preliminary data.</text>
</comment>
<organism evidence="2 3">
    <name type="scientific">Marinobacter nauticus</name>
    <name type="common">Marinobacter hydrocarbonoclasticus</name>
    <name type="synonym">Marinobacter aquaeolei</name>
    <dbReference type="NCBI Taxonomy" id="2743"/>
    <lineage>
        <taxon>Bacteria</taxon>
        <taxon>Pseudomonadati</taxon>
        <taxon>Pseudomonadota</taxon>
        <taxon>Gammaproteobacteria</taxon>
        <taxon>Pseudomonadales</taxon>
        <taxon>Marinobacteraceae</taxon>
        <taxon>Marinobacter</taxon>
    </lineage>
</organism>
<dbReference type="EMBL" id="QPJI01000016">
    <property type="protein sequence ID" value="RCW64054.1"/>
    <property type="molecule type" value="Genomic_DNA"/>
</dbReference>
<dbReference type="RefSeq" id="WP_181861314.1">
    <property type="nucleotide sequence ID" value="NZ_QPJI01000016.1"/>
</dbReference>
<keyword evidence="1" id="KW-0732">Signal</keyword>
<protein>
    <submittedName>
        <fullName evidence="2">Conjugal transfer pilus assembly protein TraU</fullName>
    </submittedName>
</protein>
<reference evidence="2 3" key="1">
    <citation type="submission" date="2018-07" db="EMBL/GenBank/DDBJ databases">
        <title>Freshwater and sediment microbial communities from various areas in North America, analyzing microbe dynamics in response to fracking.</title>
        <authorList>
            <person name="Lamendella R."/>
        </authorList>
    </citation>
    <scope>NUCLEOTIDE SEQUENCE [LARGE SCALE GENOMIC DNA]</scope>
    <source>
        <strain evidence="2 3">105B</strain>
    </source>
</reference>
<evidence type="ECO:0000256" key="1">
    <source>
        <dbReference type="SAM" id="SignalP"/>
    </source>
</evidence>
<proteinExistence type="predicted"/>
<feature type="signal peptide" evidence="1">
    <location>
        <begin position="1"/>
        <end position="23"/>
    </location>
</feature>
<dbReference type="Proteomes" id="UP000253647">
    <property type="component" value="Unassembled WGS sequence"/>
</dbReference>
<evidence type="ECO:0000313" key="2">
    <source>
        <dbReference type="EMBL" id="RCW64054.1"/>
    </source>
</evidence>
<accession>A0A368XDD9</accession>
<dbReference type="InterPro" id="IPR009649">
    <property type="entry name" value="TraU"/>
</dbReference>
<name>A0A368XDD9_MARNT</name>